<feature type="region of interest" description="Disordered" evidence="1">
    <location>
        <begin position="1"/>
        <end position="95"/>
    </location>
</feature>
<feature type="non-terminal residue" evidence="2">
    <location>
        <position position="1"/>
    </location>
</feature>
<dbReference type="EMBL" id="CADCVM010000182">
    <property type="protein sequence ID" value="CAA9487087.1"/>
    <property type="molecule type" value="Genomic_DNA"/>
</dbReference>
<sequence>ASQEPPARTRQSHGPPGRRPDAAPSAAQGRAETRLPLQQRKTVPRLRPVRRGGEDPHVEGPEGLLRPLPQPARRRGHKRPRSPPRGRSPAPPKSL</sequence>
<protein>
    <submittedName>
        <fullName evidence="2">Uncharacterized protein</fullName>
    </submittedName>
</protein>
<organism evidence="2">
    <name type="scientific">uncultured Rubrobacteraceae bacterium</name>
    <dbReference type="NCBI Taxonomy" id="349277"/>
    <lineage>
        <taxon>Bacteria</taxon>
        <taxon>Bacillati</taxon>
        <taxon>Actinomycetota</taxon>
        <taxon>Rubrobacteria</taxon>
        <taxon>Rubrobacterales</taxon>
        <taxon>Rubrobacteraceae</taxon>
        <taxon>environmental samples</taxon>
    </lineage>
</organism>
<feature type="compositionally biased region" description="Basic and acidic residues" evidence="1">
    <location>
        <begin position="51"/>
        <end position="60"/>
    </location>
</feature>
<feature type="compositionally biased region" description="Basic residues" evidence="1">
    <location>
        <begin position="72"/>
        <end position="84"/>
    </location>
</feature>
<gene>
    <name evidence="2" type="ORF">AVDCRST_MAG05-1665</name>
</gene>
<evidence type="ECO:0000256" key="1">
    <source>
        <dbReference type="SAM" id="MobiDB-lite"/>
    </source>
</evidence>
<reference evidence="2" key="1">
    <citation type="submission" date="2020-02" db="EMBL/GenBank/DDBJ databases">
        <authorList>
            <person name="Meier V. D."/>
        </authorList>
    </citation>
    <scope>NUCLEOTIDE SEQUENCE</scope>
    <source>
        <strain evidence="2">AVDCRST_MAG05</strain>
    </source>
</reference>
<accession>A0A6J4S5U6</accession>
<evidence type="ECO:0000313" key="2">
    <source>
        <dbReference type="EMBL" id="CAA9487087.1"/>
    </source>
</evidence>
<proteinExistence type="predicted"/>
<name>A0A6J4S5U6_9ACTN</name>
<dbReference type="AlphaFoldDB" id="A0A6J4S5U6"/>
<feature type="non-terminal residue" evidence="2">
    <location>
        <position position="95"/>
    </location>
</feature>